<accession>E4Z8Q3</accession>
<protein>
    <submittedName>
        <fullName evidence="1">Uncharacterized protein</fullName>
    </submittedName>
</protein>
<sequence length="43" mass="5008">MRFGHHHMSLPHTNVTVLAVTTTYYHHHYCCHHHPPSSYQLAG</sequence>
<proteinExistence type="predicted"/>
<reference evidence="1" key="1">
    <citation type="submission" date="2010-04" db="EMBL/GenBank/DDBJ databases">
        <title>Genomic organization of the Mal d 1 gene cluster on apple (Malus x domestica) linkage group 16.</title>
        <authorList>
            <person name="Pagliarani G."/>
            <person name="Paris R."/>
            <person name="Arens P."/>
            <person name="Tartarini S."/>
            <person name="Peters S."/>
            <person name="van de Weg E."/>
        </authorList>
    </citation>
    <scope>NUCLEOTIDE SEQUENCE</scope>
</reference>
<name>E4Z8Q3_MALDO</name>
<organism evidence="1">
    <name type="scientific">Malus domestica</name>
    <name type="common">Apple</name>
    <name type="synonym">Pyrus malus</name>
    <dbReference type="NCBI Taxonomy" id="3750"/>
    <lineage>
        <taxon>Eukaryota</taxon>
        <taxon>Viridiplantae</taxon>
        <taxon>Streptophyta</taxon>
        <taxon>Embryophyta</taxon>
        <taxon>Tracheophyta</taxon>
        <taxon>Spermatophyta</taxon>
        <taxon>Magnoliopsida</taxon>
        <taxon>eudicotyledons</taxon>
        <taxon>Gunneridae</taxon>
        <taxon>Pentapetalae</taxon>
        <taxon>rosids</taxon>
        <taxon>fabids</taxon>
        <taxon>Rosales</taxon>
        <taxon>Rosaceae</taxon>
        <taxon>Amygdaloideae</taxon>
        <taxon>Maleae</taxon>
        <taxon>Malus</taxon>
    </lineage>
</organism>
<evidence type="ECO:0000313" key="1">
    <source>
        <dbReference type="EMBL" id="CBL94178.1"/>
    </source>
</evidence>
<dbReference type="EMBL" id="FN823235">
    <property type="protein sequence ID" value="CBL94178.1"/>
    <property type="molecule type" value="Genomic_DNA"/>
</dbReference>
<dbReference type="AlphaFoldDB" id="E4Z8Q3"/>